<sequence length="262" mass="30455">MPSSSHLSTILLITWGSACVELHWRTPEERPVCDWDYMIFAVVWPAGFCVARNNSDCRVPQHVQYWTIHGLWPQGVMYCCKCWPIFHSDLQGIEDQLNQFWPNLKKQSSFNFWKEEWIKHGVCAGCVEGMNSPVRFFQVTLKLRTQLDIDRAMADAGIKPSCNQPYQHIELSAALVPMVGDVFWIQCVTDDKVKAVNTWIPFTVYFYSSLKNILHFYSGNINTLNIQYVYVYLHVLFIQLISYLNTKIHSKYACVKLILQCL</sequence>
<reference evidence="5" key="2">
    <citation type="submission" date="2025-08" db="UniProtKB">
        <authorList>
            <consortium name="Ensembl"/>
        </authorList>
    </citation>
    <scope>IDENTIFICATION</scope>
</reference>
<dbReference type="SUPFAM" id="SSF55895">
    <property type="entry name" value="Ribonuclease Rh-like"/>
    <property type="match status" value="1"/>
</dbReference>
<protein>
    <submittedName>
        <fullName evidence="5">Uncharacterized protein</fullName>
    </submittedName>
</protein>
<accession>A0AAY4E8J9</accession>
<dbReference type="Gene3D" id="3.90.730.10">
    <property type="entry name" value="Ribonuclease T2-like"/>
    <property type="match status" value="1"/>
</dbReference>
<keyword evidence="4" id="KW-0732">Signal</keyword>
<dbReference type="Ensembl" id="ENSDCDT00010064518.1">
    <property type="protein sequence ID" value="ENSDCDP00010053982.1"/>
    <property type="gene ID" value="ENSDCDG00010031256.1"/>
</dbReference>
<reference evidence="5" key="3">
    <citation type="submission" date="2025-09" db="UniProtKB">
        <authorList>
            <consortium name="Ensembl"/>
        </authorList>
    </citation>
    <scope>IDENTIFICATION</scope>
</reference>
<reference evidence="5 6" key="1">
    <citation type="submission" date="2020-06" db="EMBL/GenBank/DDBJ databases">
        <authorList>
            <consortium name="Wellcome Sanger Institute Data Sharing"/>
        </authorList>
    </citation>
    <scope>NUCLEOTIDE SEQUENCE [LARGE SCALE GENOMIC DNA]</scope>
</reference>
<comment type="similarity">
    <text evidence="2 3">Belongs to the RNase T2 family.</text>
</comment>
<gene>
    <name evidence="5" type="primary">rnaset2l</name>
</gene>
<dbReference type="InterPro" id="IPR018188">
    <property type="entry name" value="RNase_T2_His_AS_1"/>
</dbReference>
<keyword evidence="6" id="KW-1185">Reference proteome</keyword>
<dbReference type="Pfam" id="PF00445">
    <property type="entry name" value="Ribonuclease_T2"/>
    <property type="match status" value="1"/>
</dbReference>
<dbReference type="AlphaFoldDB" id="A0AAY4E8J9"/>
<comment type="subcellular location">
    <subcellularLocation>
        <location evidence="1">Lysosome lumen</location>
    </subcellularLocation>
</comment>
<evidence type="ECO:0000313" key="5">
    <source>
        <dbReference type="Ensembl" id="ENSDCDP00010053982.1"/>
    </source>
</evidence>
<dbReference type="InterPro" id="IPR036430">
    <property type="entry name" value="RNase_T2-like_sf"/>
</dbReference>
<name>A0AAY4E8J9_9TELE</name>
<evidence type="ECO:0000256" key="3">
    <source>
        <dbReference type="RuleBase" id="RU004328"/>
    </source>
</evidence>
<evidence type="ECO:0000256" key="4">
    <source>
        <dbReference type="SAM" id="SignalP"/>
    </source>
</evidence>
<evidence type="ECO:0000256" key="1">
    <source>
        <dbReference type="ARBA" id="ARBA00004227"/>
    </source>
</evidence>
<organism evidence="5 6">
    <name type="scientific">Denticeps clupeoides</name>
    <name type="common">denticle herring</name>
    <dbReference type="NCBI Taxonomy" id="299321"/>
    <lineage>
        <taxon>Eukaryota</taxon>
        <taxon>Metazoa</taxon>
        <taxon>Chordata</taxon>
        <taxon>Craniata</taxon>
        <taxon>Vertebrata</taxon>
        <taxon>Euteleostomi</taxon>
        <taxon>Actinopterygii</taxon>
        <taxon>Neopterygii</taxon>
        <taxon>Teleostei</taxon>
        <taxon>Clupei</taxon>
        <taxon>Clupeiformes</taxon>
        <taxon>Denticipitoidei</taxon>
        <taxon>Denticipitidae</taxon>
        <taxon>Denticeps</taxon>
    </lineage>
</organism>
<dbReference type="PANTHER" id="PTHR11240:SF85">
    <property type="entry name" value="RIBONUCLEASE T2"/>
    <property type="match status" value="1"/>
</dbReference>
<feature type="signal peptide" evidence="4">
    <location>
        <begin position="1"/>
        <end position="19"/>
    </location>
</feature>
<feature type="chain" id="PRO_5044201441" evidence="4">
    <location>
        <begin position="20"/>
        <end position="262"/>
    </location>
</feature>
<dbReference type="GO" id="GO:0006401">
    <property type="term" value="P:RNA catabolic process"/>
    <property type="evidence" value="ECO:0007669"/>
    <property type="project" value="TreeGrafter"/>
</dbReference>
<proteinExistence type="inferred from homology"/>
<dbReference type="PROSITE" id="PS00530">
    <property type="entry name" value="RNASE_T2_1"/>
    <property type="match status" value="1"/>
</dbReference>
<dbReference type="GO" id="GO:0043202">
    <property type="term" value="C:lysosomal lumen"/>
    <property type="evidence" value="ECO:0007669"/>
    <property type="project" value="UniProtKB-SubCell"/>
</dbReference>
<dbReference type="GO" id="GO:0003723">
    <property type="term" value="F:RNA binding"/>
    <property type="evidence" value="ECO:0007669"/>
    <property type="project" value="InterPro"/>
</dbReference>
<evidence type="ECO:0000256" key="2">
    <source>
        <dbReference type="ARBA" id="ARBA00007469"/>
    </source>
</evidence>
<evidence type="ECO:0000313" key="6">
    <source>
        <dbReference type="Proteomes" id="UP000694580"/>
    </source>
</evidence>
<dbReference type="InterPro" id="IPR001568">
    <property type="entry name" value="RNase_T2-like"/>
</dbReference>
<dbReference type="Proteomes" id="UP000694580">
    <property type="component" value="Chromosome 19"/>
</dbReference>
<dbReference type="PANTHER" id="PTHR11240">
    <property type="entry name" value="RIBONUCLEASE T2"/>
    <property type="match status" value="1"/>
</dbReference>
<dbReference type="GO" id="GO:0005576">
    <property type="term" value="C:extracellular region"/>
    <property type="evidence" value="ECO:0007669"/>
    <property type="project" value="TreeGrafter"/>
</dbReference>
<dbReference type="GeneTree" id="ENSGT00640000091563"/>
<dbReference type="GO" id="GO:0033897">
    <property type="term" value="F:ribonuclease T2 activity"/>
    <property type="evidence" value="ECO:0007669"/>
    <property type="project" value="InterPro"/>
</dbReference>